<name>A0ABQ3ZF48_9ACTN</name>
<evidence type="ECO:0000313" key="1">
    <source>
        <dbReference type="EMBL" id="GIE17138.1"/>
    </source>
</evidence>
<protein>
    <recommendedName>
        <fullName evidence="3">Type II toxin-antitoxin system RelE/ParE family toxin</fullName>
    </recommendedName>
</protein>
<keyword evidence="2" id="KW-1185">Reference proteome</keyword>
<dbReference type="Proteomes" id="UP000603200">
    <property type="component" value="Unassembled WGS sequence"/>
</dbReference>
<dbReference type="EMBL" id="BOMN01000001">
    <property type="protein sequence ID" value="GIE17138.1"/>
    <property type="molecule type" value="Genomic_DNA"/>
</dbReference>
<evidence type="ECO:0000313" key="2">
    <source>
        <dbReference type="Proteomes" id="UP000603200"/>
    </source>
</evidence>
<reference evidence="1 2" key="1">
    <citation type="submission" date="2021-01" db="EMBL/GenBank/DDBJ databases">
        <title>Whole genome shotgun sequence of Actinoplanes humidus NBRC 14915.</title>
        <authorList>
            <person name="Komaki H."/>
            <person name="Tamura T."/>
        </authorList>
    </citation>
    <scope>NUCLEOTIDE SEQUENCE [LARGE SCALE GENOMIC DNA]</scope>
    <source>
        <strain evidence="1 2">NBRC 14915</strain>
    </source>
</reference>
<accession>A0ABQ3ZF48</accession>
<sequence>MGKTSYTDEATDDLRELVSDPVLIGTLLKIGCTELRAVPQDNDEDEGRGKLGLLWRRGITRDQRRDLDPLSEPGGTHSWDFLLIYRNVRRDRFLVLRVLPTHDVLGTVDLRGLLS</sequence>
<comment type="caution">
    <text evidence="1">The sequence shown here is derived from an EMBL/GenBank/DDBJ whole genome shotgun (WGS) entry which is preliminary data.</text>
</comment>
<organism evidence="1 2">
    <name type="scientific">Winogradskya humida</name>
    <dbReference type="NCBI Taxonomy" id="113566"/>
    <lineage>
        <taxon>Bacteria</taxon>
        <taxon>Bacillati</taxon>
        <taxon>Actinomycetota</taxon>
        <taxon>Actinomycetes</taxon>
        <taxon>Micromonosporales</taxon>
        <taxon>Micromonosporaceae</taxon>
        <taxon>Winogradskya</taxon>
    </lineage>
</organism>
<proteinExistence type="predicted"/>
<evidence type="ECO:0008006" key="3">
    <source>
        <dbReference type="Google" id="ProtNLM"/>
    </source>
</evidence>
<gene>
    <name evidence="1" type="ORF">Ahu01nite_002400</name>
</gene>